<organism evidence="1 2">
    <name type="scientific">Mesobacillus stamsii</name>
    <dbReference type="NCBI Taxonomy" id="225347"/>
    <lineage>
        <taxon>Bacteria</taxon>
        <taxon>Bacillati</taxon>
        <taxon>Bacillota</taxon>
        <taxon>Bacilli</taxon>
        <taxon>Bacillales</taxon>
        <taxon>Bacillaceae</taxon>
        <taxon>Mesobacillus</taxon>
    </lineage>
</organism>
<comment type="caution">
    <text evidence="1">The sequence shown here is derived from an EMBL/GenBank/DDBJ whole genome shotgun (WGS) entry which is preliminary data.</text>
</comment>
<gene>
    <name evidence="1" type="ORF">J2S25_003205</name>
</gene>
<sequence length="80" mass="9587">MLVKFREMDKPFILYQKEYADVLPLLEMIKKQGEFSFFFDSNGDRRIFGRFHDYQYMIEISAGRVFETLTVELDCSEISL</sequence>
<evidence type="ECO:0000313" key="1">
    <source>
        <dbReference type="EMBL" id="MDQ0414993.1"/>
    </source>
</evidence>
<accession>A0ABU0FYH3</accession>
<name>A0ABU0FYH3_9BACI</name>
<keyword evidence="2" id="KW-1185">Reference proteome</keyword>
<protein>
    <submittedName>
        <fullName evidence="1">Uncharacterized protein</fullName>
    </submittedName>
</protein>
<reference evidence="1 2" key="1">
    <citation type="submission" date="2023-07" db="EMBL/GenBank/DDBJ databases">
        <title>Genomic Encyclopedia of Type Strains, Phase IV (KMG-IV): sequencing the most valuable type-strain genomes for metagenomic binning, comparative biology and taxonomic classification.</title>
        <authorList>
            <person name="Goeker M."/>
        </authorList>
    </citation>
    <scope>NUCLEOTIDE SEQUENCE [LARGE SCALE GENOMIC DNA]</scope>
    <source>
        <strain evidence="1 2">DSM 19598</strain>
    </source>
</reference>
<proteinExistence type="predicted"/>
<dbReference type="EMBL" id="JAUSUN010000023">
    <property type="protein sequence ID" value="MDQ0414993.1"/>
    <property type="molecule type" value="Genomic_DNA"/>
</dbReference>
<evidence type="ECO:0000313" key="2">
    <source>
        <dbReference type="Proteomes" id="UP001242313"/>
    </source>
</evidence>
<dbReference type="Proteomes" id="UP001242313">
    <property type="component" value="Unassembled WGS sequence"/>
</dbReference>
<dbReference type="RefSeq" id="WP_307192340.1">
    <property type="nucleotide sequence ID" value="NZ_JAUSUN010000023.1"/>
</dbReference>